<protein>
    <submittedName>
        <fullName evidence="1">Putative methyltransferase</fullName>
    </submittedName>
</protein>
<dbReference type="AlphaFoldDB" id="A0A6M3JDN5"/>
<dbReference type="PANTHER" id="PTHR37909">
    <property type="entry name" value="S-ADENOSYL-L-METHIONINE-DEPENDENT METHYLTRANSFERASES SUPERFAMILY PROTEIN"/>
    <property type="match status" value="1"/>
</dbReference>
<dbReference type="InterPro" id="IPR029063">
    <property type="entry name" value="SAM-dependent_MTases_sf"/>
</dbReference>
<dbReference type="SUPFAM" id="SSF53335">
    <property type="entry name" value="S-adenosyl-L-methionine-dependent methyltransferases"/>
    <property type="match status" value="1"/>
</dbReference>
<dbReference type="GO" id="GO:0008168">
    <property type="term" value="F:methyltransferase activity"/>
    <property type="evidence" value="ECO:0007669"/>
    <property type="project" value="UniProtKB-KW"/>
</dbReference>
<name>A0A6M3JDN5_9ZZZZ</name>
<dbReference type="Pfam" id="PF13578">
    <property type="entry name" value="Methyltransf_24"/>
    <property type="match status" value="1"/>
</dbReference>
<keyword evidence="1" id="KW-0808">Transferase</keyword>
<accession>A0A6M3JDN5</accession>
<organism evidence="1">
    <name type="scientific">viral metagenome</name>
    <dbReference type="NCBI Taxonomy" id="1070528"/>
    <lineage>
        <taxon>unclassified sequences</taxon>
        <taxon>metagenomes</taxon>
        <taxon>organismal metagenomes</taxon>
    </lineage>
</organism>
<proteinExistence type="predicted"/>
<sequence>MRPAIEAVIKNCKENVIGAEVGVYEGGHAKALLQHPNIKKLYLIDICEFKSLRKNIAPFLNKINLMIPMSSEDASKKIADKSLDFVYVDADHTYDNCKKDLNLWWGKVKDGGILCGHDFSVDMLGVVRAVIEFTLENRLQLNNVNTYDPIQKTCSNCDWWIYKC</sequence>
<evidence type="ECO:0000313" key="1">
    <source>
        <dbReference type="EMBL" id="QJA67212.1"/>
    </source>
</evidence>
<gene>
    <name evidence="1" type="ORF">MM415B00267_0038</name>
</gene>
<keyword evidence="1" id="KW-0489">Methyltransferase</keyword>
<dbReference type="GO" id="GO:0032259">
    <property type="term" value="P:methylation"/>
    <property type="evidence" value="ECO:0007669"/>
    <property type="project" value="UniProtKB-KW"/>
</dbReference>
<dbReference type="PANTHER" id="PTHR37909:SF1">
    <property type="entry name" value="S-ADENOSYL-L-METHIONINE-DEPENDENT METHYLTRANSFERASES SUPERFAMILY PROTEIN"/>
    <property type="match status" value="1"/>
</dbReference>
<reference evidence="1" key="1">
    <citation type="submission" date="2020-03" db="EMBL/GenBank/DDBJ databases">
        <title>The deep terrestrial virosphere.</title>
        <authorList>
            <person name="Holmfeldt K."/>
            <person name="Nilsson E."/>
            <person name="Simone D."/>
            <person name="Lopez-Fernandez M."/>
            <person name="Wu X."/>
            <person name="de Brujin I."/>
            <person name="Lundin D."/>
            <person name="Andersson A."/>
            <person name="Bertilsson S."/>
            <person name="Dopson M."/>
        </authorList>
    </citation>
    <scope>NUCLEOTIDE SEQUENCE</scope>
    <source>
        <strain evidence="1">MM415B00267</strain>
    </source>
</reference>
<dbReference type="Gene3D" id="3.40.50.150">
    <property type="entry name" value="Vaccinia Virus protein VP39"/>
    <property type="match status" value="1"/>
</dbReference>
<dbReference type="EMBL" id="MT141567">
    <property type="protein sequence ID" value="QJA67212.1"/>
    <property type="molecule type" value="Genomic_DNA"/>
</dbReference>